<dbReference type="AlphaFoldDB" id="A0A850NJ92"/>
<sequence>MRAQIFLIFVFALVHVHGQKLVKKAFIGPHTETIQVDAQYCYRIDLKTEPTDEVHVSATMEGEYARDLLVSIEQSGTTAVISTDFQPNFVNPNDKLSAHKVISIALEIRVPEYKNVGVFGTKTNLYATGKYKDLEITLSDGRCTLLNVSESVTVTTQKGDIHLSAPSGDIVSESTYGSVQKETIPFGDDRFFLKTVEGDILVTKTK</sequence>
<comment type="caution">
    <text evidence="1">The sequence shown here is derived from an EMBL/GenBank/DDBJ whole genome shotgun (WGS) entry which is preliminary data.</text>
</comment>
<keyword evidence="2" id="KW-1185">Reference proteome</keyword>
<name>A0A850NJ92_9FLAO</name>
<protein>
    <recommendedName>
        <fullName evidence="3">Adhesin domain-containing protein</fullName>
    </recommendedName>
</protein>
<dbReference type="EMBL" id="WYET01000001">
    <property type="protein sequence ID" value="NVN17267.1"/>
    <property type="molecule type" value="Genomic_DNA"/>
</dbReference>
<dbReference type="Proteomes" id="UP000558089">
    <property type="component" value="Unassembled WGS sequence"/>
</dbReference>
<organism evidence="1 2">
    <name type="scientific">Flagellimonas chongwuensis</name>
    <dbReference type="NCBI Taxonomy" id="2697365"/>
    <lineage>
        <taxon>Bacteria</taxon>
        <taxon>Pseudomonadati</taxon>
        <taxon>Bacteroidota</taxon>
        <taxon>Flavobacteriia</taxon>
        <taxon>Flavobacteriales</taxon>
        <taxon>Flavobacteriaceae</taxon>
        <taxon>Flagellimonas</taxon>
    </lineage>
</organism>
<proteinExistence type="predicted"/>
<evidence type="ECO:0000313" key="1">
    <source>
        <dbReference type="EMBL" id="NVN17267.1"/>
    </source>
</evidence>
<evidence type="ECO:0000313" key="2">
    <source>
        <dbReference type="Proteomes" id="UP000558089"/>
    </source>
</evidence>
<evidence type="ECO:0008006" key="3">
    <source>
        <dbReference type="Google" id="ProtNLM"/>
    </source>
</evidence>
<accession>A0A850NJ92</accession>
<reference evidence="1 2" key="1">
    <citation type="submission" date="2020-01" db="EMBL/GenBank/DDBJ databases">
        <title>Draft Genome Analysis of Muricauda sp. HICW Isolated from coastal seawater of PR China.</title>
        <authorList>
            <person name="Chen M.-X."/>
        </authorList>
    </citation>
    <scope>NUCLEOTIDE SEQUENCE [LARGE SCALE GENOMIC DNA]</scope>
    <source>
        <strain evidence="1 2">HICW</strain>
    </source>
</reference>
<gene>
    <name evidence="1" type="ORF">GUA46_02850</name>
</gene>
<dbReference type="RefSeq" id="WP_176619215.1">
    <property type="nucleotide sequence ID" value="NZ_WYET01000001.1"/>
</dbReference>